<reference evidence="2" key="1">
    <citation type="journal article" date="2023" name="Science">
        <title>Genome structures resolve the early diversification of teleost fishes.</title>
        <authorList>
            <person name="Parey E."/>
            <person name="Louis A."/>
            <person name="Montfort J."/>
            <person name="Bouchez O."/>
            <person name="Roques C."/>
            <person name="Iampietro C."/>
            <person name="Lluch J."/>
            <person name="Castinel A."/>
            <person name="Donnadieu C."/>
            <person name="Desvignes T."/>
            <person name="Floi Bucao C."/>
            <person name="Jouanno E."/>
            <person name="Wen M."/>
            <person name="Mejri S."/>
            <person name="Dirks R."/>
            <person name="Jansen H."/>
            <person name="Henkel C."/>
            <person name="Chen W.J."/>
            <person name="Zahm M."/>
            <person name="Cabau C."/>
            <person name="Klopp C."/>
            <person name="Thompson A.W."/>
            <person name="Robinson-Rechavi M."/>
            <person name="Braasch I."/>
            <person name="Lecointre G."/>
            <person name="Bobe J."/>
            <person name="Postlethwait J.H."/>
            <person name="Berthelot C."/>
            <person name="Roest Crollius H."/>
            <person name="Guiguen Y."/>
        </authorList>
    </citation>
    <scope>NUCLEOTIDE SEQUENCE</scope>
    <source>
        <strain evidence="2">NC1722</strain>
    </source>
</reference>
<gene>
    <name evidence="2" type="ORF">AAFF_G00105480</name>
</gene>
<accession>A0AAD7T251</accession>
<dbReference type="AlphaFoldDB" id="A0AAD7T251"/>
<evidence type="ECO:0000313" key="2">
    <source>
        <dbReference type="EMBL" id="KAJ8412966.1"/>
    </source>
</evidence>
<sequence length="108" mass="11871">MQSRFENALDLRFANGPTLGGKENRGAAARPVRQLGSSRRVRHRGCSGGVSRACEITLGVLLGEKHAWSWRRPYGNRGKTSCLPCNQRCVNIARNERGAVPPDARART</sequence>
<dbReference type="EMBL" id="JAINUG010000017">
    <property type="protein sequence ID" value="KAJ8412966.1"/>
    <property type="molecule type" value="Genomic_DNA"/>
</dbReference>
<keyword evidence="3" id="KW-1185">Reference proteome</keyword>
<organism evidence="2 3">
    <name type="scientific">Aldrovandia affinis</name>
    <dbReference type="NCBI Taxonomy" id="143900"/>
    <lineage>
        <taxon>Eukaryota</taxon>
        <taxon>Metazoa</taxon>
        <taxon>Chordata</taxon>
        <taxon>Craniata</taxon>
        <taxon>Vertebrata</taxon>
        <taxon>Euteleostomi</taxon>
        <taxon>Actinopterygii</taxon>
        <taxon>Neopterygii</taxon>
        <taxon>Teleostei</taxon>
        <taxon>Notacanthiformes</taxon>
        <taxon>Halosauridae</taxon>
        <taxon>Aldrovandia</taxon>
    </lineage>
</organism>
<evidence type="ECO:0000313" key="3">
    <source>
        <dbReference type="Proteomes" id="UP001221898"/>
    </source>
</evidence>
<comment type="caution">
    <text evidence="2">The sequence shown here is derived from an EMBL/GenBank/DDBJ whole genome shotgun (WGS) entry which is preliminary data.</text>
</comment>
<dbReference type="Proteomes" id="UP001221898">
    <property type="component" value="Unassembled WGS sequence"/>
</dbReference>
<protein>
    <submittedName>
        <fullName evidence="2">Uncharacterized protein</fullName>
    </submittedName>
</protein>
<feature type="region of interest" description="Disordered" evidence="1">
    <location>
        <begin position="16"/>
        <end position="40"/>
    </location>
</feature>
<name>A0AAD7T251_9TELE</name>
<proteinExistence type="predicted"/>
<evidence type="ECO:0000256" key="1">
    <source>
        <dbReference type="SAM" id="MobiDB-lite"/>
    </source>
</evidence>